<organism evidence="1 2">
    <name type="scientific">Zoarces viviparus</name>
    <name type="common">Viviparous eelpout</name>
    <name type="synonym">Blennius viviparus</name>
    <dbReference type="NCBI Taxonomy" id="48416"/>
    <lineage>
        <taxon>Eukaryota</taxon>
        <taxon>Metazoa</taxon>
        <taxon>Chordata</taxon>
        <taxon>Craniata</taxon>
        <taxon>Vertebrata</taxon>
        <taxon>Euteleostomi</taxon>
        <taxon>Actinopterygii</taxon>
        <taxon>Neopterygii</taxon>
        <taxon>Teleostei</taxon>
        <taxon>Neoteleostei</taxon>
        <taxon>Acanthomorphata</taxon>
        <taxon>Eupercaria</taxon>
        <taxon>Perciformes</taxon>
        <taxon>Cottioidei</taxon>
        <taxon>Zoarcales</taxon>
        <taxon>Zoarcidae</taxon>
        <taxon>Zoarcinae</taxon>
        <taxon>Zoarces</taxon>
    </lineage>
</organism>
<evidence type="ECO:0000313" key="2">
    <source>
        <dbReference type="Proteomes" id="UP001488805"/>
    </source>
</evidence>
<dbReference type="Proteomes" id="UP001488805">
    <property type="component" value="Unassembled WGS sequence"/>
</dbReference>
<keyword evidence="2" id="KW-1185">Reference proteome</keyword>
<comment type="caution">
    <text evidence="1">The sequence shown here is derived from an EMBL/GenBank/DDBJ whole genome shotgun (WGS) entry which is preliminary data.</text>
</comment>
<reference evidence="1 2" key="1">
    <citation type="journal article" date="2024" name="Genome Biol. Evol.">
        <title>Chromosome-level genome assembly of the viviparous eelpout Zoarces viviparus.</title>
        <authorList>
            <person name="Fuhrmann N."/>
            <person name="Brasseur M.V."/>
            <person name="Bakowski C.E."/>
            <person name="Podsiadlowski L."/>
            <person name="Prost S."/>
            <person name="Krehenwinkel H."/>
            <person name="Mayer C."/>
        </authorList>
    </citation>
    <scope>NUCLEOTIDE SEQUENCE [LARGE SCALE GENOMIC DNA]</scope>
    <source>
        <strain evidence="1">NO-MEL_2022_Ind0_liver</strain>
    </source>
</reference>
<proteinExistence type="predicted"/>
<dbReference type="AlphaFoldDB" id="A0AAW1EQ27"/>
<name>A0AAW1EQ27_ZOAVI</name>
<gene>
    <name evidence="1" type="ORF">VZT92_017055</name>
</gene>
<evidence type="ECO:0000313" key="1">
    <source>
        <dbReference type="EMBL" id="KAK9524684.1"/>
    </source>
</evidence>
<sequence length="67" mass="7732">MCTPNKRTQWREDLQHIRKDHGFSKKVLFNCCLVRRIITWASPNPKGTKTTDVWLQMAAVMNQGGGM</sequence>
<dbReference type="EMBL" id="JBCEZU010000145">
    <property type="protein sequence ID" value="KAK9524684.1"/>
    <property type="molecule type" value="Genomic_DNA"/>
</dbReference>
<protein>
    <submittedName>
        <fullName evidence="1">Uncharacterized protein</fullName>
    </submittedName>
</protein>
<accession>A0AAW1EQ27</accession>